<gene>
    <name evidence="4" type="ORF">JXQ802_LOCUS51920</name>
    <name evidence="3" type="ORF">PYM288_LOCUS35655</name>
    <name evidence="2" type="ORF">SEV965_LOCUS31915</name>
</gene>
<feature type="compositionally biased region" description="Polar residues" evidence="1">
    <location>
        <begin position="66"/>
        <end position="85"/>
    </location>
</feature>
<dbReference type="EMBL" id="CAJNOH010006308">
    <property type="protein sequence ID" value="CAF1428499.1"/>
    <property type="molecule type" value="Genomic_DNA"/>
</dbReference>
<sequence>MSSSPLSSKTNTFVQRQTQYFNRQNSTLNSPMNINRQSPSPSSIATRIVGPKPFYRSQITPDPFDYTNNYRQQNDYQQSRQHPFQRRFSFNQTNVNENDDDDDDGDEFISSDESLSIEFPPPPSAFLHHQLSIILINLYLSKNPFIQTTIDHIQFQLSL</sequence>
<evidence type="ECO:0000313" key="2">
    <source>
        <dbReference type="EMBL" id="CAF1412300.1"/>
    </source>
</evidence>
<protein>
    <submittedName>
        <fullName evidence="2">Uncharacterized protein</fullName>
    </submittedName>
</protein>
<evidence type="ECO:0000313" key="5">
    <source>
        <dbReference type="Proteomes" id="UP000663870"/>
    </source>
</evidence>
<reference evidence="2" key="1">
    <citation type="submission" date="2021-02" db="EMBL/GenBank/DDBJ databases">
        <authorList>
            <person name="Nowell W R."/>
        </authorList>
    </citation>
    <scope>NUCLEOTIDE SEQUENCE</scope>
</reference>
<feature type="region of interest" description="Disordered" evidence="1">
    <location>
        <begin position="58"/>
        <end position="85"/>
    </location>
</feature>
<evidence type="ECO:0000256" key="1">
    <source>
        <dbReference type="SAM" id="MobiDB-lite"/>
    </source>
</evidence>
<dbReference type="Proteomes" id="UP000663870">
    <property type="component" value="Unassembled WGS sequence"/>
</dbReference>
<dbReference type="EMBL" id="CAJNOU010003828">
    <property type="protein sequence ID" value="CAF1412300.1"/>
    <property type="molecule type" value="Genomic_DNA"/>
</dbReference>
<dbReference type="AlphaFoldDB" id="A0A815LPV7"/>
<dbReference type="Proteomes" id="UP000663854">
    <property type="component" value="Unassembled WGS sequence"/>
</dbReference>
<dbReference type="Proteomes" id="UP000663889">
    <property type="component" value="Unassembled WGS sequence"/>
</dbReference>
<organism evidence="2 6">
    <name type="scientific">Rotaria sordida</name>
    <dbReference type="NCBI Taxonomy" id="392033"/>
    <lineage>
        <taxon>Eukaryota</taxon>
        <taxon>Metazoa</taxon>
        <taxon>Spiralia</taxon>
        <taxon>Gnathifera</taxon>
        <taxon>Rotifera</taxon>
        <taxon>Eurotatoria</taxon>
        <taxon>Bdelloidea</taxon>
        <taxon>Philodinida</taxon>
        <taxon>Philodinidae</taxon>
        <taxon>Rotaria</taxon>
    </lineage>
</organism>
<keyword evidence="5" id="KW-1185">Reference proteome</keyword>
<evidence type="ECO:0000313" key="6">
    <source>
        <dbReference type="Proteomes" id="UP000663889"/>
    </source>
</evidence>
<proteinExistence type="predicted"/>
<comment type="caution">
    <text evidence="2">The sequence shown here is derived from an EMBL/GenBank/DDBJ whole genome shotgun (WGS) entry which is preliminary data.</text>
</comment>
<accession>A0A815LPV7</accession>
<evidence type="ECO:0000313" key="4">
    <source>
        <dbReference type="EMBL" id="CAF1631917.1"/>
    </source>
</evidence>
<dbReference type="EMBL" id="CAJNOL010007870">
    <property type="protein sequence ID" value="CAF1631917.1"/>
    <property type="molecule type" value="Genomic_DNA"/>
</dbReference>
<feature type="region of interest" description="Disordered" evidence="1">
    <location>
        <begin position="23"/>
        <end position="44"/>
    </location>
</feature>
<evidence type="ECO:0000313" key="3">
    <source>
        <dbReference type="EMBL" id="CAF1428499.1"/>
    </source>
</evidence>
<name>A0A815LPV7_9BILA</name>